<dbReference type="EMBL" id="KU199707">
    <property type="protein sequence ID" value="AMD42536.1"/>
    <property type="molecule type" value="Genomic_DNA"/>
</dbReference>
<protein>
    <recommendedName>
        <fullName evidence="1">DUF7210 domain-containing protein</fullName>
    </recommendedName>
</protein>
<gene>
    <name evidence="2" type="ORF">JBD16C_40</name>
</gene>
<accession>A0A125RN74</accession>
<organism evidence="2 3">
    <name type="scientific">Pseudomonas phage JBD16C</name>
    <dbReference type="NCBI Taxonomy" id="1777051"/>
    <lineage>
        <taxon>Viruses</taxon>
        <taxon>Duplodnaviria</taxon>
        <taxon>Heunggongvirae</taxon>
        <taxon>Uroviricota</taxon>
        <taxon>Caudoviricetes</taxon>
        <taxon>Casadabanvirus</taxon>
        <taxon>Casadabanvirus MP22</taxon>
    </lineage>
</organism>
<proteinExistence type="predicted"/>
<dbReference type="Proteomes" id="UP000259119">
    <property type="component" value="Segment"/>
</dbReference>
<evidence type="ECO:0000259" key="1">
    <source>
        <dbReference type="Pfam" id="PF23843"/>
    </source>
</evidence>
<sequence length="61" mass="6519">METVKVTIIAENPNHTHAGKPVAKGDEIEVTRAAAQLLLRKKLIEKIPKSAQGSAVADSDK</sequence>
<evidence type="ECO:0000313" key="2">
    <source>
        <dbReference type="EMBL" id="AMD42536.1"/>
    </source>
</evidence>
<dbReference type="InterPro" id="IPR055634">
    <property type="entry name" value="DUF7210"/>
</dbReference>
<evidence type="ECO:0000313" key="3">
    <source>
        <dbReference type="Proteomes" id="UP000259119"/>
    </source>
</evidence>
<feature type="domain" description="DUF7210" evidence="1">
    <location>
        <begin position="14"/>
        <end position="44"/>
    </location>
</feature>
<name>A0A125RN74_9CAUD</name>
<reference evidence="2 3" key="1">
    <citation type="submission" date="2015-11" db="EMBL/GenBank/DDBJ databases">
        <title>Bacterial phenotypic diversity mediated by prophage integration.</title>
        <authorList>
            <person name="Bondy-Denomy J."/>
            <person name="Maughan H."/>
            <person name="Gong Y."/>
            <person name="Guttman D.S."/>
            <person name="Davidson A.R."/>
            <person name="Maxwell K.L."/>
        </authorList>
    </citation>
    <scope>NUCLEOTIDE SEQUENCE [LARGE SCALE GENOMIC DNA]</scope>
</reference>
<dbReference type="Pfam" id="PF23843">
    <property type="entry name" value="DUF7210"/>
    <property type="match status" value="1"/>
</dbReference>